<dbReference type="InParanoid" id="A0A6P7GPP2"/>
<keyword evidence="2" id="KW-0472">Membrane</keyword>
<gene>
    <name evidence="3" type="primary">LOC114344948</name>
</gene>
<dbReference type="AlphaFoldDB" id="A0A6P7GPP2"/>
<keyword evidence="2" id="KW-1133">Transmembrane helix</keyword>
<dbReference type="RefSeq" id="XP_028151569.1">
    <property type="nucleotide sequence ID" value="XM_028295768.1"/>
</dbReference>
<protein>
    <submittedName>
        <fullName evidence="3">Uncharacterized protein LOC114344948</fullName>
    </submittedName>
</protein>
<feature type="transmembrane region" description="Helical" evidence="2">
    <location>
        <begin position="126"/>
        <end position="146"/>
    </location>
</feature>
<feature type="compositionally biased region" description="Acidic residues" evidence="1">
    <location>
        <begin position="159"/>
        <end position="168"/>
    </location>
</feature>
<evidence type="ECO:0000313" key="3">
    <source>
        <dbReference type="RefSeq" id="XP_028151569.1"/>
    </source>
</evidence>
<accession>A0A6P7GPP2</accession>
<organism evidence="3">
    <name type="scientific">Diabrotica virgifera virgifera</name>
    <name type="common">western corn rootworm</name>
    <dbReference type="NCBI Taxonomy" id="50390"/>
    <lineage>
        <taxon>Eukaryota</taxon>
        <taxon>Metazoa</taxon>
        <taxon>Ecdysozoa</taxon>
        <taxon>Arthropoda</taxon>
        <taxon>Hexapoda</taxon>
        <taxon>Insecta</taxon>
        <taxon>Pterygota</taxon>
        <taxon>Neoptera</taxon>
        <taxon>Endopterygota</taxon>
        <taxon>Coleoptera</taxon>
        <taxon>Polyphaga</taxon>
        <taxon>Cucujiformia</taxon>
        <taxon>Chrysomeloidea</taxon>
        <taxon>Chrysomelidae</taxon>
        <taxon>Galerucinae</taxon>
        <taxon>Diabroticina</taxon>
        <taxon>Diabroticites</taxon>
        <taxon>Diabrotica</taxon>
    </lineage>
</organism>
<sequence>MSKTADHISTTIIQKISEAHYIAVFPKATKISTYCSISKIEVLEGTFLLELPPGCEFRTNNEVYINSKATIKEEPLTLPKIKIKFQGEDPTVKPLKLDRIQLDELHKLSNEEKRLQLVSLTTMDHYHLWTPPIYFLAIVLIILLVYKLRELWKKKKMEEDEEEEDTADPEPMPSVLFIPHKTSQGDGEMMVQ</sequence>
<keyword evidence="2" id="KW-0812">Transmembrane</keyword>
<name>A0A6P7GPP2_DIAVI</name>
<proteinExistence type="predicted"/>
<evidence type="ECO:0000256" key="1">
    <source>
        <dbReference type="SAM" id="MobiDB-lite"/>
    </source>
</evidence>
<feature type="region of interest" description="Disordered" evidence="1">
    <location>
        <begin position="158"/>
        <end position="192"/>
    </location>
</feature>
<reference evidence="3" key="1">
    <citation type="submission" date="2025-08" db="UniProtKB">
        <authorList>
            <consortium name="RefSeq"/>
        </authorList>
    </citation>
    <scope>IDENTIFICATION</scope>
    <source>
        <tissue evidence="3">Whole insect</tissue>
    </source>
</reference>
<evidence type="ECO:0000256" key="2">
    <source>
        <dbReference type="SAM" id="Phobius"/>
    </source>
</evidence>